<dbReference type="AlphaFoldDB" id="A0A7R9BYN0"/>
<gene>
    <name evidence="1" type="ORF">NMOB1V02_LOCUS10318</name>
</gene>
<dbReference type="EMBL" id="CAJPEX010004187">
    <property type="protein sequence ID" value="CAG0922849.1"/>
    <property type="molecule type" value="Genomic_DNA"/>
</dbReference>
<reference evidence="1" key="1">
    <citation type="submission" date="2020-11" db="EMBL/GenBank/DDBJ databases">
        <authorList>
            <person name="Tran Van P."/>
        </authorList>
    </citation>
    <scope>NUCLEOTIDE SEQUENCE</scope>
</reference>
<dbReference type="EMBL" id="OA886224">
    <property type="protein sequence ID" value="CAD7282697.1"/>
    <property type="molecule type" value="Genomic_DNA"/>
</dbReference>
<dbReference type="Proteomes" id="UP000678499">
    <property type="component" value="Unassembled WGS sequence"/>
</dbReference>
<protein>
    <submittedName>
        <fullName evidence="1">Uncharacterized protein</fullName>
    </submittedName>
</protein>
<keyword evidence="2" id="KW-1185">Reference proteome</keyword>
<evidence type="ECO:0000313" key="2">
    <source>
        <dbReference type="Proteomes" id="UP000678499"/>
    </source>
</evidence>
<organism evidence="1">
    <name type="scientific">Notodromas monacha</name>
    <dbReference type="NCBI Taxonomy" id="399045"/>
    <lineage>
        <taxon>Eukaryota</taxon>
        <taxon>Metazoa</taxon>
        <taxon>Ecdysozoa</taxon>
        <taxon>Arthropoda</taxon>
        <taxon>Crustacea</taxon>
        <taxon>Oligostraca</taxon>
        <taxon>Ostracoda</taxon>
        <taxon>Podocopa</taxon>
        <taxon>Podocopida</taxon>
        <taxon>Cypridocopina</taxon>
        <taxon>Cypridoidea</taxon>
        <taxon>Cyprididae</taxon>
        <taxon>Notodromas</taxon>
    </lineage>
</organism>
<sequence>MESVRRLEYMLGGRKLTDLSKSTTLLWVNEKKVKLSWMSWTGGKTYLTLKGVDQRLSNEKLLDGVPWACCRAASFQVEPVCGEVVTTYSPSAVKCEWKYPASDSAVMAEPQPESMQSLVPHNYYPCDVSESQPDEESGKYVTVNQKLFDCMLVAVHLPMSQCCSGPSCTPLHMESVRRLEYMLGGTFEWLESFRCCDNTQLLFFHFDRTYRTWPPFCMNCVDQRLSNEKLLDGVPWACCRAASFQVEPVCGEVVTTYSPSAVKCEWKYPASDSAVMAEPQPESMQSLVPHNYYPCDVSESQPDEESGKYVTVNQKLFDCMLVAVHLPMSQCCSGPSCTPLHMESVRRLEYMLGGTFEWLESFRCCDNTQLLFFHFDRTYRTWPPFCMNCVDQRLSNEKLLDGVPWACCRAASFQVEPVCGEVVTTYSPSAVKCEWKYPASDSAVMAEPQPESMQSLVPHNYYPCDVSESQPDEKCSYPALPTMATSLDDCTMVPMVATQIYQDPDEKAGSYNADAYVLVPFEPRQDVFWNQELHQHPSGTIGEAGAFIEGEASNELLSKRDIRDPSSSPPEAIPVVAAAAGGEAGNRKPMPSENLKKTFQMLLGKPKFESRGTVPLKVAVKRTWADKYKHLLEKCVP</sequence>
<evidence type="ECO:0000313" key="1">
    <source>
        <dbReference type="EMBL" id="CAD7282697.1"/>
    </source>
</evidence>
<proteinExistence type="predicted"/>
<name>A0A7R9BYN0_9CRUS</name>
<accession>A0A7R9BYN0</accession>